<keyword evidence="2" id="KW-0687">Ribonucleoprotein</keyword>
<feature type="region of interest" description="Disordered" evidence="1">
    <location>
        <begin position="92"/>
        <end position="128"/>
    </location>
</feature>
<dbReference type="Proteomes" id="UP000799767">
    <property type="component" value="Unassembled WGS sequence"/>
</dbReference>
<dbReference type="GO" id="GO:0005762">
    <property type="term" value="C:mitochondrial large ribosomal subunit"/>
    <property type="evidence" value="ECO:0007669"/>
    <property type="project" value="TreeGrafter"/>
</dbReference>
<dbReference type="Pfam" id="PF12824">
    <property type="entry name" value="MRP-L20"/>
    <property type="match status" value="1"/>
</dbReference>
<evidence type="ECO:0000313" key="3">
    <source>
        <dbReference type="Proteomes" id="UP000799767"/>
    </source>
</evidence>
<feature type="compositionally biased region" description="Low complexity" evidence="1">
    <location>
        <begin position="96"/>
        <end position="114"/>
    </location>
</feature>
<dbReference type="InterPro" id="IPR024388">
    <property type="entry name" value="Ribosomal_mL58"/>
</dbReference>
<dbReference type="PANTHER" id="PTHR28266:SF1">
    <property type="entry name" value="LARGE RIBOSOMAL SUBUNIT PROTEIN ML58"/>
    <property type="match status" value="1"/>
</dbReference>
<dbReference type="GO" id="GO:0003735">
    <property type="term" value="F:structural constituent of ribosome"/>
    <property type="evidence" value="ECO:0007669"/>
    <property type="project" value="TreeGrafter"/>
</dbReference>
<dbReference type="PANTHER" id="PTHR28266">
    <property type="entry name" value="54S RIBOSOMAL PROTEIN L20, MITOCHONDRIAL"/>
    <property type="match status" value="1"/>
</dbReference>
<dbReference type="RefSeq" id="XP_033591845.1">
    <property type="nucleotide sequence ID" value="XM_033738924.1"/>
</dbReference>
<accession>A0A6A6PZV5</accession>
<evidence type="ECO:0000313" key="2">
    <source>
        <dbReference type="EMBL" id="KAF2485276.1"/>
    </source>
</evidence>
<dbReference type="GeneID" id="54479925"/>
<dbReference type="EMBL" id="MU001633">
    <property type="protein sequence ID" value="KAF2485276.1"/>
    <property type="molecule type" value="Genomic_DNA"/>
</dbReference>
<protein>
    <submittedName>
        <fullName evidence="2">Mitochondrial ribosomal protein subunit L20-domain-containing protein</fullName>
    </submittedName>
</protein>
<keyword evidence="3" id="KW-1185">Reference proteome</keyword>
<name>A0A6A6PZV5_9PEZI</name>
<evidence type="ECO:0000256" key="1">
    <source>
        <dbReference type="SAM" id="MobiDB-lite"/>
    </source>
</evidence>
<sequence>MAAPMLSRALRPTIAPYDPSAFICLACRRQQSSFRRQRKALRVKPDASFAPSKTETQDHIIFNPPSSAPNIYHTPAKFLPKTDPRRTLHSLATLQSSPSSLFASTTSSNPSTRTPIPPNPQFSGPQNLKPIRAPYTKKYHLTQPEIDEMRALRAADPRTWTRTKLAEKFECSPFFVSLCCGSQEAKERHERELDAIKRRWGRTKTEAREERVVRKALWGRDA</sequence>
<organism evidence="2 3">
    <name type="scientific">Neohortaea acidophila</name>
    <dbReference type="NCBI Taxonomy" id="245834"/>
    <lineage>
        <taxon>Eukaryota</taxon>
        <taxon>Fungi</taxon>
        <taxon>Dikarya</taxon>
        <taxon>Ascomycota</taxon>
        <taxon>Pezizomycotina</taxon>
        <taxon>Dothideomycetes</taxon>
        <taxon>Dothideomycetidae</taxon>
        <taxon>Mycosphaerellales</taxon>
        <taxon>Teratosphaeriaceae</taxon>
        <taxon>Neohortaea</taxon>
    </lineage>
</organism>
<proteinExistence type="predicted"/>
<feature type="region of interest" description="Disordered" evidence="1">
    <location>
        <begin position="37"/>
        <end position="66"/>
    </location>
</feature>
<dbReference type="AlphaFoldDB" id="A0A6A6PZV5"/>
<keyword evidence="2" id="KW-0689">Ribosomal protein</keyword>
<dbReference type="OrthoDB" id="6021263at2759"/>
<gene>
    <name evidence="2" type="ORF">BDY17DRAFT_99795</name>
</gene>
<reference evidence="2" key="1">
    <citation type="journal article" date="2020" name="Stud. Mycol.">
        <title>101 Dothideomycetes genomes: a test case for predicting lifestyles and emergence of pathogens.</title>
        <authorList>
            <person name="Haridas S."/>
            <person name="Albert R."/>
            <person name="Binder M."/>
            <person name="Bloem J."/>
            <person name="Labutti K."/>
            <person name="Salamov A."/>
            <person name="Andreopoulos B."/>
            <person name="Baker S."/>
            <person name="Barry K."/>
            <person name="Bills G."/>
            <person name="Bluhm B."/>
            <person name="Cannon C."/>
            <person name="Castanera R."/>
            <person name="Culley D."/>
            <person name="Daum C."/>
            <person name="Ezra D."/>
            <person name="Gonzalez J."/>
            <person name="Henrissat B."/>
            <person name="Kuo A."/>
            <person name="Liang C."/>
            <person name="Lipzen A."/>
            <person name="Lutzoni F."/>
            <person name="Magnuson J."/>
            <person name="Mondo S."/>
            <person name="Nolan M."/>
            <person name="Ohm R."/>
            <person name="Pangilinan J."/>
            <person name="Park H.-J."/>
            <person name="Ramirez L."/>
            <person name="Alfaro M."/>
            <person name="Sun H."/>
            <person name="Tritt A."/>
            <person name="Yoshinaga Y."/>
            <person name="Zwiers L.-H."/>
            <person name="Turgeon B."/>
            <person name="Goodwin S."/>
            <person name="Spatafora J."/>
            <person name="Crous P."/>
            <person name="Grigoriev I."/>
        </authorList>
    </citation>
    <scope>NUCLEOTIDE SEQUENCE</scope>
    <source>
        <strain evidence="2">CBS 113389</strain>
    </source>
</reference>